<keyword evidence="2" id="KW-1133">Transmembrane helix</keyword>
<keyword evidence="2" id="KW-0472">Membrane</keyword>
<dbReference type="Proteomes" id="UP000887578">
    <property type="component" value="Unplaced"/>
</dbReference>
<dbReference type="WBParaSite" id="PDA_v2.g10740.t1">
    <property type="protein sequence ID" value="PDA_v2.g10740.t1"/>
    <property type="gene ID" value="PDA_v2.g10740"/>
</dbReference>
<keyword evidence="2" id="KW-0812">Transmembrane</keyword>
<feature type="compositionally biased region" description="Basic and acidic residues" evidence="1">
    <location>
        <begin position="535"/>
        <end position="554"/>
    </location>
</feature>
<feature type="compositionally biased region" description="Low complexity" evidence="1">
    <location>
        <begin position="558"/>
        <end position="589"/>
    </location>
</feature>
<evidence type="ECO:0000256" key="1">
    <source>
        <dbReference type="SAM" id="MobiDB-lite"/>
    </source>
</evidence>
<feature type="compositionally biased region" description="Polar residues" evidence="1">
    <location>
        <begin position="607"/>
        <end position="622"/>
    </location>
</feature>
<proteinExistence type="predicted"/>
<feature type="transmembrane region" description="Helical" evidence="2">
    <location>
        <begin position="286"/>
        <end position="310"/>
    </location>
</feature>
<feature type="compositionally biased region" description="Polar residues" evidence="1">
    <location>
        <begin position="740"/>
        <end position="756"/>
    </location>
</feature>
<evidence type="ECO:0000313" key="5">
    <source>
        <dbReference type="WBParaSite" id="PDA_v2.g10740.t1"/>
    </source>
</evidence>
<evidence type="ECO:0000256" key="2">
    <source>
        <dbReference type="SAM" id="Phobius"/>
    </source>
</evidence>
<feature type="compositionally biased region" description="Low complexity" evidence="1">
    <location>
        <begin position="757"/>
        <end position="776"/>
    </location>
</feature>
<organism evidence="4 5">
    <name type="scientific">Panagrolaimus davidi</name>
    <dbReference type="NCBI Taxonomy" id="227884"/>
    <lineage>
        <taxon>Eukaryota</taxon>
        <taxon>Metazoa</taxon>
        <taxon>Ecdysozoa</taxon>
        <taxon>Nematoda</taxon>
        <taxon>Chromadorea</taxon>
        <taxon>Rhabditida</taxon>
        <taxon>Tylenchina</taxon>
        <taxon>Panagrolaimomorpha</taxon>
        <taxon>Panagrolaimoidea</taxon>
        <taxon>Panagrolaimidae</taxon>
        <taxon>Panagrolaimus</taxon>
    </lineage>
</organism>
<feature type="compositionally biased region" description="Polar residues" evidence="1">
    <location>
        <begin position="442"/>
        <end position="451"/>
    </location>
</feature>
<feature type="signal peptide" evidence="3">
    <location>
        <begin position="1"/>
        <end position="19"/>
    </location>
</feature>
<dbReference type="AlphaFoldDB" id="A0A914NZ44"/>
<feature type="compositionally biased region" description="Basic and acidic residues" evidence="1">
    <location>
        <begin position="419"/>
        <end position="433"/>
    </location>
</feature>
<feature type="chain" id="PRO_5036995965" evidence="3">
    <location>
        <begin position="20"/>
        <end position="782"/>
    </location>
</feature>
<feature type="compositionally biased region" description="Basic and acidic residues" evidence="1">
    <location>
        <begin position="335"/>
        <end position="347"/>
    </location>
</feature>
<feature type="compositionally biased region" description="Pro residues" evidence="1">
    <location>
        <begin position="391"/>
        <end position="407"/>
    </location>
</feature>
<reference evidence="5" key="1">
    <citation type="submission" date="2022-11" db="UniProtKB">
        <authorList>
            <consortium name="WormBaseParasite"/>
        </authorList>
    </citation>
    <scope>IDENTIFICATION</scope>
</reference>
<evidence type="ECO:0000313" key="4">
    <source>
        <dbReference type="Proteomes" id="UP000887578"/>
    </source>
</evidence>
<feature type="compositionally biased region" description="Basic and acidic residues" evidence="1">
    <location>
        <begin position="360"/>
        <end position="382"/>
    </location>
</feature>
<feature type="region of interest" description="Disordered" evidence="1">
    <location>
        <begin position="327"/>
        <end position="782"/>
    </location>
</feature>
<accession>A0A914NZ44</accession>
<feature type="compositionally biased region" description="Low complexity" evidence="1">
    <location>
        <begin position="623"/>
        <end position="713"/>
    </location>
</feature>
<name>A0A914NZ44_9BILA</name>
<sequence length="782" mass="84115">MAVNLVKFLVLVLVSTTTCFFSDDIQNVTSVSNQENVTSVSKQEYSARAEIFELNDYKTAFTLYNIGPVNQSFNEPLKVKITLDAAAYWANNNFVFCLCFPSSEDDFSNIGSIYCKSESGGKHFSRVCLDHKENKLYTKAKSGPGNADSFQIQQLSGNVDIFVAFKIPYENQNITTVIITSNAFSPDTINLQYNHIQKIQWSTEGGVADYCQLGAYASDDKILTVSFDDTKYNFFKTPEITVNDPNGVPKVPEAVAVLTSPPKTTTTPTTTTIKATTEDTATSSTPLYVCLGILGAVIIIIIIVCVLRYIQGVWFCGLFCFKRKEESEDGNYNKSENKLNDSKEANKPDGPMEIQVLKGKKVEENLPGSDEKPKMPPSEDKQQQSSQQPGSAPPPPNLPPPPPPPSKDSPKKKPAVTKDTTKDTKDTKDTTEEKDSDGETDGATTNQTTNAAPVEKKKERVPNMLLLPTKEDDTQSEAQIPSKRKTKVEKHNKEPAPTKFTQDPTIGGIATGKPAATTMKTGLKKTEAQTGIPKSETDLATEKGGTKGDKENYETRPTQKQTATIATGAAKTTKTLGHTQATQVGTQTTQGGGTTVGEKTGVAKTTRVTGPTQMPSSAGTNETQAPTVAPTKTKTKPTQFPTQTTTQAATGKTQKFSTGTTQGRTGTTQKFSAGTTQPGTRTTQQGTTMATAYTQRASTGTTQGATRQTGETQNPDEADMNIDPTQYAGTTVAGGGTTYPDPTQNPTATTVGKTSKTQLTGTAGTQTRTRTTQKQTKQSDDV</sequence>
<keyword evidence="3" id="KW-0732">Signal</keyword>
<keyword evidence="4" id="KW-1185">Reference proteome</keyword>
<feature type="compositionally biased region" description="Low complexity" evidence="1">
    <location>
        <begin position="596"/>
        <end position="606"/>
    </location>
</feature>
<evidence type="ECO:0000256" key="3">
    <source>
        <dbReference type="SAM" id="SignalP"/>
    </source>
</evidence>
<protein>
    <submittedName>
        <fullName evidence="5">Uncharacterized protein</fullName>
    </submittedName>
</protein>